<dbReference type="Proteomes" id="UP000245622">
    <property type="component" value="Chromosome 1"/>
</dbReference>
<organism evidence="2 3">
    <name type="scientific">Romboutsia ilealis</name>
    <dbReference type="NCBI Taxonomy" id="1115758"/>
    <lineage>
        <taxon>Bacteria</taxon>
        <taxon>Bacillati</taxon>
        <taxon>Bacillota</taxon>
        <taxon>Clostridia</taxon>
        <taxon>Peptostreptococcales</taxon>
        <taxon>Peptostreptococcaceae</taxon>
        <taxon>Romboutsia</taxon>
    </lineage>
</organism>
<dbReference type="Pfam" id="PF09524">
    <property type="entry name" value="Phg_2220_C"/>
    <property type="match status" value="1"/>
</dbReference>
<sequence length="253" mass="29459">MKSQIGYFKTNIQVLKFDNIKDIDKIIFNHYITKKVNYNNMNGNLPKGQFYISNGTVSKDLNISIGKAKRLIKNFKELNIIQLVQLGNTDNKPSVYEYSNNIDLGYDLGHNLGNDIKEASNSNNLCLLDEHTYDIGDDIENCHSKKNNINNNKIVSCVVDYLNKKTGKRFKKTSVKTKSLINARLNEGFDEEDFYRVINIKSKQWLYTEMEKYLRPETLFSNKFEGYLNEEVDINEDIDDLNDIKPFDIEFDF</sequence>
<evidence type="ECO:0000259" key="1">
    <source>
        <dbReference type="Pfam" id="PF09524"/>
    </source>
</evidence>
<evidence type="ECO:0000313" key="3">
    <source>
        <dbReference type="Proteomes" id="UP000245622"/>
    </source>
</evidence>
<reference evidence="2 3" key="1">
    <citation type="submission" date="2014-04" db="EMBL/GenBank/DDBJ databases">
        <authorList>
            <person name="Hornung B.V."/>
        </authorList>
    </citation>
    <scope>NUCLEOTIDE SEQUENCE [LARGE SCALE GENOMIC DNA]</scope>
    <source>
        <strain evidence="2 3">CRIB</strain>
    </source>
</reference>
<dbReference type="InterPro" id="IPR011741">
    <property type="entry name" value="Phg_2220_C"/>
</dbReference>
<feature type="domain" description="Phage conserved hypothetical protein C-terminal" evidence="1">
    <location>
        <begin position="158"/>
        <end position="229"/>
    </location>
</feature>
<dbReference type="AlphaFoldDB" id="A0A1V1I021"/>
<dbReference type="EMBL" id="LN555523">
    <property type="protein sequence ID" value="CED93545.1"/>
    <property type="molecule type" value="Genomic_DNA"/>
</dbReference>
<evidence type="ECO:0000313" key="2">
    <source>
        <dbReference type="EMBL" id="CED93545.1"/>
    </source>
</evidence>
<protein>
    <submittedName>
        <fullName evidence="2">Conserved phage C-terminus (Phg_2220_C)</fullName>
    </submittedName>
</protein>
<dbReference type="KEGG" id="ril:CRIB_793"/>
<dbReference type="GeneID" id="82204974"/>
<name>A0A1V1I021_9FIRM</name>
<gene>
    <name evidence="2" type="ORF">CRIB_793</name>
</gene>
<dbReference type="NCBIfam" id="TIGR02220">
    <property type="entry name" value="phg_TIGR02220"/>
    <property type="match status" value="1"/>
</dbReference>
<dbReference type="RefSeq" id="WP_243633571.1">
    <property type="nucleotide sequence ID" value="NZ_LN555523.1"/>
</dbReference>
<keyword evidence="3" id="KW-1185">Reference proteome</keyword>
<accession>A0A1V1I021</accession>
<proteinExistence type="predicted"/>